<dbReference type="OrthoDB" id="18453at2759"/>
<dbReference type="STRING" id="1202772.A0A1V9YH05"/>
<gene>
    <name evidence="2" type="ORF">ACHHYP_12467</name>
</gene>
<evidence type="ECO:0000259" key="1">
    <source>
        <dbReference type="Pfam" id="PF02121"/>
    </source>
</evidence>
<dbReference type="GO" id="GO:0071944">
    <property type="term" value="C:cell periphery"/>
    <property type="evidence" value="ECO:0007669"/>
    <property type="project" value="UniProtKB-ARBA"/>
</dbReference>
<organism evidence="2 3">
    <name type="scientific">Achlya hypogyna</name>
    <name type="common">Oomycete</name>
    <name type="synonym">Protoachlya hypogyna</name>
    <dbReference type="NCBI Taxonomy" id="1202772"/>
    <lineage>
        <taxon>Eukaryota</taxon>
        <taxon>Sar</taxon>
        <taxon>Stramenopiles</taxon>
        <taxon>Oomycota</taxon>
        <taxon>Saprolegniomycetes</taxon>
        <taxon>Saprolegniales</taxon>
        <taxon>Achlyaceae</taxon>
        <taxon>Achlya</taxon>
    </lineage>
</organism>
<accession>A0A1V9YH05</accession>
<dbReference type="PANTHER" id="PTHR10658">
    <property type="entry name" value="PHOSPHATIDYLINOSITOL TRANSFER PROTEIN"/>
    <property type="match status" value="1"/>
</dbReference>
<comment type="caution">
    <text evidence="2">The sequence shown here is derived from an EMBL/GenBank/DDBJ whole genome shotgun (WGS) entry which is preliminary data.</text>
</comment>
<dbReference type="AlphaFoldDB" id="A0A1V9YH05"/>
<dbReference type="Proteomes" id="UP000243579">
    <property type="component" value="Unassembled WGS sequence"/>
</dbReference>
<evidence type="ECO:0000313" key="3">
    <source>
        <dbReference type="Proteomes" id="UP000243579"/>
    </source>
</evidence>
<dbReference type="PRINTS" id="PR00391">
    <property type="entry name" value="PITRANSFER"/>
</dbReference>
<dbReference type="EMBL" id="JNBR01001828">
    <property type="protein sequence ID" value="OQR85013.1"/>
    <property type="molecule type" value="Genomic_DNA"/>
</dbReference>
<evidence type="ECO:0000313" key="2">
    <source>
        <dbReference type="EMBL" id="OQR85013.1"/>
    </source>
</evidence>
<dbReference type="InterPro" id="IPR055261">
    <property type="entry name" value="PI_transfer_N"/>
</dbReference>
<reference evidence="2 3" key="1">
    <citation type="journal article" date="2014" name="Genome Biol. Evol.">
        <title>The secreted proteins of Achlya hypogyna and Thraustotheca clavata identify the ancestral oomycete secretome and reveal gene acquisitions by horizontal gene transfer.</title>
        <authorList>
            <person name="Misner I."/>
            <person name="Blouin N."/>
            <person name="Leonard G."/>
            <person name="Richards T.A."/>
            <person name="Lane C.E."/>
        </authorList>
    </citation>
    <scope>NUCLEOTIDE SEQUENCE [LARGE SCALE GENOMIC DNA]</scope>
    <source>
        <strain evidence="2 3">ATCC 48635</strain>
    </source>
</reference>
<feature type="domain" description="Phosphatidylinositol transfer protein N-terminal" evidence="1">
    <location>
        <begin position="245"/>
        <end position="505"/>
    </location>
</feature>
<dbReference type="GO" id="GO:0005737">
    <property type="term" value="C:cytoplasm"/>
    <property type="evidence" value="ECO:0007669"/>
    <property type="project" value="UniProtKB-ARBA"/>
</dbReference>
<dbReference type="SUPFAM" id="SSF55961">
    <property type="entry name" value="Bet v1-like"/>
    <property type="match status" value="2"/>
</dbReference>
<dbReference type="PANTHER" id="PTHR10658:SF11">
    <property type="entry name" value="VIBRATOR, ISOFORM B"/>
    <property type="match status" value="1"/>
</dbReference>
<dbReference type="Gene3D" id="3.30.530.20">
    <property type="match status" value="2"/>
</dbReference>
<dbReference type="InterPro" id="IPR023393">
    <property type="entry name" value="START-like_dom_sf"/>
</dbReference>
<name>A0A1V9YH05_ACHHY</name>
<dbReference type="Pfam" id="PF02121">
    <property type="entry name" value="IP_trans"/>
    <property type="match status" value="1"/>
</dbReference>
<sequence length="514" mass="57900">MVHEFRIPLPLSVDEYQIAELFVVTHMRKAPGAGTPHVVVLRNEPFDNTLGQLGSVSAITGGTIPRSTGQYTLKHYHVSDGLPLFLRAIFPKEGFLLIEEAWSAHPRAFTAMTSNVLSKAKFFISCESVSCAGAMKHENAVGLSPSELAARTVEVLRIEAPETAASPTHPATFVCPKTRRGPLGPDWVATADPIMTCYKVLRVKFDYFGLEHKMQQFIVRQHRGVFLASARQAHCSSHKWFGRSMLVHEFHIPLHMTVDEFQIAQLYMVVDASEKNTKGGEGVEILKNEPYDNTNGQLGDVSPISNCKIPRNRGQYTLKHYYCKSEIPGYVSALCPEESMTLIEEAWNAYPHCLTVITNGYLAKKKFSISIESLHVSGVCSEDNALNLTKDELKNREVELIRIESDLPNQNSTDEFDPSTYVCSKTGRGPLQRGWETKVDPVMTCVKVVRVNFDYWGFQGKAEKFIRDRQRRLFHSSLRQAQCLSHKWFGLTMEDIRTLEANIQQKLIAQRTAH</sequence>
<keyword evidence="3" id="KW-1185">Reference proteome</keyword>
<dbReference type="GO" id="GO:0008526">
    <property type="term" value="F:phosphatidylinositol transfer activity"/>
    <property type="evidence" value="ECO:0007669"/>
    <property type="project" value="UniProtKB-ARBA"/>
</dbReference>
<dbReference type="InterPro" id="IPR001666">
    <property type="entry name" value="PI_transfer"/>
</dbReference>
<proteinExistence type="predicted"/>
<dbReference type="FunFam" id="3.30.530.20:FF:000028">
    <property type="entry name" value="Phosphatidylinositol transfer protein 5"/>
    <property type="match status" value="1"/>
</dbReference>
<protein>
    <submittedName>
        <fullName evidence="2">Phosphatidylinositol transfer protein beta isoform</fullName>
    </submittedName>
</protein>